<dbReference type="EMBL" id="BARU01009814">
    <property type="protein sequence ID" value="GAH41970.1"/>
    <property type="molecule type" value="Genomic_DNA"/>
</dbReference>
<comment type="caution">
    <text evidence="2">The sequence shown here is derived from an EMBL/GenBank/DDBJ whole genome shotgun (WGS) entry which is preliminary data.</text>
</comment>
<protein>
    <submittedName>
        <fullName evidence="2">Uncharacterized protein</fullName>
    </submittedName>
</protein>
<feature type="non-terminal residue" evidence="2">
    <location>
        <position position="1"/>
    </location>
</feature>
<feature type="coiled-coil region" evidence="1">
    <location>
        <begin position="10"/>
        <end position="58"/>
    </location>
</feature>
<keyword evidence="1" id="KW-0175">Coiled coil</keyword>
<proteinExistence type="predicted"/>
<sequence>SDLAASQTKIQSLQDDLIGAEVQIQSLQSDYDKAKSDLEASQAEVQAAKERMLFAKTNADIVNALFVPAMTGELDEMSESEAMILFLEWRDKIMSAEDPLLLAKFDALIAAEFGDEQALDFFVYLFESIPEILE</sequence>
<evidence type="ECO:0000256" key="1">
    <source>
        <dbReference type="SAM" id="Coils"/>
    </source>
</evidence>
<evidence type="ECO:0000313" key="2">
    <source>
        <dbReference type="EMBL" id="GAH41970.1"/>
    </source>
</evidence>
<organism evidence="2">
    <name type="scientific">marine sediment metagenome</name>
    <dbReference type="NCBI Taxonomy" id="412755"/>
    <lineage>
        <taxon>unclassified sequences</taxon>
        <taxon>metagenomes</taxon>
        <taxon>ecological metagenomes</taxon>
    </lineage>
</organism>
<gene>
    <name evidence="2" type="ORF">S03H2_18876</name>
</gene>
<name>X1GB00_9ZZZZ</name>
<reference evidence="2" key="1">
    <citation type="journal article" date="2014" name="Front. Microbiol.">
        <title>High frequency of phylogenetically diverse reductive dehalogenase-homologous genes in deep subseafloor sedimentary metagenomes.</title>
        <authorList>
            <person name="Kawai M."/>
            <person name="Futagami T."/>
            <person name="Toyoda A."/>
            <person name="Takaki Y."/>
            <person name="Nishi S."/>
            <person name="Hori S."/>
            <person name="Arai W."/>
            <person name="Tsubouchi T."/>
            <person name="Morono Y."/>
            <person name="Uchiyama I."/>
            <person name="Ito T."/>
            <person name="Fujiyama A."/>
            <person name="Inagaki F."/>
            <person name="Takami H."/>
        </authorList>
    </citation>
    <scope>NUCLEOTIDE SEQUENCE</scope>
    <source>
        <strain evidence="2">Expedition CK06-06</strain>
    </source>
</reference>
<dbReference type="AlphaFoldDB" id="X1GB00"/>
<accession>X1GB00</accession>